<proteinExistence type="predicted"/>
<gene>
    <name evidence="2" type="ORF">CAMGR0001_1614</name>
</gene>
<sequence length="72" mass="7492">MLGILSIVFAILGIFFLGIVFVPLAFLCAIAATYQAVKKQASLVIAILAWILTIVGLMTSPVLLATIGISAS</sequence>
<dbReference type="EMBL" id="ACYG01000027">
    <property type="protein sequence ID" value="EEV17318.1"/>
    <property type="molecule type" value="Genomic_DNA"/>
</dbReference>
<name>C8PIF3_9BACT</name>
<comment type="caution">
    <text evidence="2">The sequence shown here is derived from an EMBL/GenBank/DDBJ whole genome shotgun (WGS) entry which is preliminary data.</text>
</comment>
<keyword evidence="1" id="KW-1133">Transmembrane helix</keyword>
<feature type="transmembrane region" description="Helical" evidence="1">
    <location>
        <begin position="6"/>
        <end position="31"/>
    </location>
</feature>
<protein>
    <submittedName>
        <fullName evidence="2">Uncharacterized protein</fullName>
    </submittedName>
</protein>
<keyword evidence="3" id="KW-1185">Reference proteome</keyword>
<dbReference type="AlphaFoldDB" id="C8PIF3"/>
<accession>C8PIF3</accession>
<dbReference type="Proteomes" id="UP000005709">
    <property type="component" value="Unassembled WGS sequence"/>
</dbReference>
<evidence type="ECO:0000256" key="1">
    <source>
        <dbReference type="SAM" id="Phobius"/>
    </source>
</evidence>
<reference evidence="2 3" key="1">
    <citation type="submission" date="2009-07" db="EMBL/GenBank/DDBJ databases">
        <authorList>
            <person name="Madupu R."/>
            <person name="Sebastian Y."/>
            <person name="Durkin A.S."/>
            <person name="Torralba M."/>
            <person name="Methe B."/>
            <person name="Sutton G.G."/>
            <person name="Strausberg R.L."/>
            <person name="Nelson K.E."/>
        </authorList>
    </citation>
    <scope>NUCLEOTIDE SEQUENCE [LARGE SCALE GENOMIC DNA]</scope>
    <source>
        <strain evidence="2 3">RM3268</strain>
    </source>
</reference>
<feature type="transmembrane region" description="Helical" evidence="1">
    <location>
        <begin position="43"/>
        <end position="69"/>
    </location>
</feature>
<organism evidence="2 3">
    <name type="scientific">Campylobacter gracilis RM3268</name>
    <dbReference type="NCBI Taxonomy" id="553220"/>
    <lineage>
        <taxon>Bacteria</taxon>
        <taxon>Pseudomonadati</taxon>
        <taxon>Campylobacterota</taxon>
        <taxon>Epsilonproteobacteria</taxon>
        <taxon>Campylobacterales</taxon>
        <taxon>Campylobacteraceae</taxon>
        <taxon>Campylobacter</taxon>
    </lineage>
</organism>
<keyword evidence="1" id="KW-0812">Transmembrane</keyword>
<keyword evidence="1" id="KW-0472">Membrane</keyword>
<evidence type="ECO:0000313" key="3">
    <source>
        <dbReference type="Proteomes" id="UP000005709"/>
    </source>
</evidence>
<evidence type="ECO:0000313" key="2">
    <source>
        <dbReference type="EMBL" id="EEV17318.1"/>
    </source>
</evidence>